<dbReference type="Proteomes" id="UP000887565">
    <property type="component" value="Unplaced"/>
</dbReference>
<dbReference type="WBParaSite" id="nRc.2.0.1.t35453-RA">
    <property type="protein sequence ID" value="nRc.2.0.1.t35453-RA"/>
    <property type="gene ID" value="nRc.2.0.1.g35453"/>
</dbReference>
<proteinExistence type="predicted"/>
<evidence type="ECO:0000313" key="2">
    <source>
        <dbReference type="WBParaSite" id="nRc.2.0.1.t35453-RA"/>
    </source>
</evidence>
<dbReference type="AlphaFoldDB" id="A0A915K9M7"/>
<accession>A0A915K9M7</accession>
<reference evidence="2" key="1">
    <citation type="submission" date="2022-11" db="UniProtKB">
        <authorList>
            <consortium name="WormBaseParasite"/>
        </authorList>
    </citation>
    <scope>IDENTIFICATION</scope>
</reference>
<evidence type="ECO:0000313" key="1">
    <source>
        <dbReference type="Proteomes" id="UP000887565"/>
    </source>
</evidence>
<protein>
    <submittedName>
        <fullName evidence="2">Uncharacterized protein</fullName>
    </submittedName>
</protein>
<name>A0A915K9M7_ROMCU</name>
<organism evidence="1 2">
    <name type="scientific">Romanomermis culicivorax</name>
    <name type="common">Nematode worm</name>
    <dbReference type="NCBI Taxonomy" id="13658"/>
    <lineage>
        <taxon>Eukaryota</taxon>
        <taxon>Metazoa</taxon>
        <taxon>Ecdysozoa</taxon>
        <taxon>Nematoda</taxon>
        <taxon>Enoplea</taxon>
        <taxon>Dorylaimia</taxon>
        <taxon>Mermithida</taxon>
        <taxon>Mermithoidea</taxon>
        <taxon>Mermithidae</taxon>
        <taxon>Romanomermis</taxon>
    </lineage>
</organism>
<keyword evidence="1" id="KW-1185">Reference proteome</keyword>
<sequence length="66" mass="6895">MKVYGIYYGNMIKGNESISDSSKTVDKSRDGGLASSIEAVDVAMASPAVAMPVMPPTCEFGFSATI</sequence>